<proteinExistence type="inferred from homology"/>
<reference evidence="3 4" key="1">
    <citation type="journal article" date="2014" name="PLoS Genet.">
        <title>Phylogenetically driven sequencing of extremely halophilic archaea reveals strategies for static and dynamic osmo-response.</title>
        <authorList>
            <person name="Becker E.A."/>
            <person name="Seitzer P.M."/>
            <person name="Tritt A."/>
            <person name="Larsen D."/>
            <person name="Krusor M."/>
            <person name="Yao A.I."/>
            <person name="Wu D."/>
            <person name="Madern D."/>
            <person name="Eisen J.A."/>
            <person name="Darling A.E."/>
            <person name="Facciotti M.T."/>
        </authorList>
    </citation>
    <scope>NUCLEOTIDE SEQUENCE [LARGE SCALE GENOMIC DNA]</scope>
    <source>
        <strain evidence="3 4">DSM 12278</strain>
    </source>
</reference>
<dbReference type="InterPro" id="IPR006015">
    <property type="entry name" value="Universal_stress_UspA"/>
</dbReference>
<dbReference type="OrthoDB" id="105697at2157"/>
<dbReference type="SUPFAM" id="SSF52402">
    <property type="entry name" value="Adenine nucleotide alpha hydrolases-like"/>
    <property type="match status" value="1"/>
</dbReference>
<protein>
    <submittedName>
        <fullName evidence="3">UspA domain-containing protein</fullName>
    </submittedName>
</protein>
<dbReference type="EMBL" id="AOIO01000040">
    <property type="protein sequence ID" value="ELY98066.1"/>
    <property type="molecule type" value="Genomic_DNA"/>
</dbReference>
<dbReference type="CDD" id="cd00293">
    <property type="entry name" value="USP-like"/>
    <property type="match status" value="1"/>
</dbReference>
<evidence type="ECO:0000313" key="4">
    <source>
        <dbReference type="Proteomes" id="UP000011554"/>
    </source>
</evidence>
<dbReference type="STRING" id="29540.C481_19060"/>
<dbReference type="eggNOG" id="arCOG02053">
    <property type="taxonomic scope" value="Archaea"/>
</dbReference>
<dbReference type="Proteomes" id="UP000011554">
    <property type="component" value="Unassembled WGS sequence"/>
</dbReference>
<keyword evidence="4" id="KW-1185">Reference proteome</keyword>
<dbReference type="PATRIC" id="fig|29540.5.peg.3884"/>
<name>M0AI95_NATA1</name>
<organism evidence="3 4">
    <name type="scientific">Natrialba asiatica (strain ATCC 700177 / DSM 12278 / JCM 9576 / FERM P-10747 / NBRC 102637 / 172P1)</name>
    <dbReference type="NCBI Taxonomy" id="29540"/>
    <lineage>
        <taxon>Archaea</taxon>
        <taxon>Methanobacteriati</taxon>
        <taxon>Methanobacteriota</taxon>
        <taxon>Stenosarchaea group</taxon>
        <taxon>Halobacteria</taxon>
        <taxon>Halobacteriales</taxon>
        <taxon>Natrialbaceae</taxon>
        <taxon>Natrialba</taxon>
    </lineage>
</organism>
<comment type="similarity">
    <text evidence="1">Belongs to the universal stress protein A family.</text>
</comment>
<dbReference type="AlphaFoldDB" id="M0AI95"/>
<comment type="caution">
    <text evidence="3">The sequence shown here is derived from an EMBL/GenBank/DDBJ whole genome shotgun (WGS) entry which is preliminary data.</text>
</comment>
<dbReference type="Gene3D" id="3.40.50.620">
    <property type="entry name" value="HUPs"/>
    <property type="match status" value="1"/>
</dbReference>
<accession>M0AI95</accession>
<feature type="domain" description="UspA" evidence="2">
    <location>
        <begin position="2"/>
        <end position="141"/>
    </location>
</feature>
<dbReference type="RefSeq" id="WP_006110914.1">
    <property type="nucleotide sequence ID" value="NZ_AOIO01000040.1"/>
</dbReference>
<gene>
    <name evidence="3" type="ORF">C481_19060</name>
</gene>
<sequence length="141" mass="15468">MPEHVLVPIDRSQQSRSALTFAVEEYPDATITLLHVIDVGNFSTYGTDGAIFTDEFIDQLRAHGTELLDDARSQVADRDVTTETELEIGTPAQTITEYVSTHDVDHIVMGSHGRHGVSRVLLGSVAETVTRRSPVPVTIVR</sequence>
<dbReference type="Pfam" id="PF00582">
    <property type="entry name" value="Usp"/>
    <property type="match status" value="1"/>
</dbReference>
<evidence type="ECO:0000259" key="2">
    <source>
        <dbReference type="Pfam" id="PF00582"/>
    </source>
</evidence>
<dbReference type="PANTHER" id="PTHR46268:SF24">
    <property type="entry name" value="UNIVERSAL STRESS PROTEIN"/>
    <property type="match status" value="1"/>
</dbReference>
<evidence type="ECO:0000313" key="3">
    <source>
        <dbReference type="EMBL" id="ELY98066.1"/>
    </source>
</evidence>
<dbReference type="InterPro" id="IPR014729">
    <property type="entry name" value="Rossmann-like_a/b/a_fold"/>
</dbReference>
<dbReference type="InterPro" id="IPR006016">
    <property type="entry name" value="UspA"/>
</dbReference>
<dbReference type="PRINTS" id="PR01438">
    <property type="entry name" value="UNVRSLSTRESS"/>
</dbReference>
<dbReference type="PANTHER" id="PTHR46268">
    <property type="entry name" value="STRESS RESPONSE PROTEIN NHAX"/>
    <property type="match status" value="1"/>
</dbReference>
<evidence type="ECO:0000256" key="1">
    <source>
        <dbReference type="ARBA" id="ARBA00008791"/>
    </source>
</evidence>